<protein>
    <submittedName>
        <fullName evidence="5">AraC family transcriptional regulator</fullName>
    </submittedName>
</protein>
<accession>A0ABZ2LL22</accession>
<feature type="domain" description="HTH araC/xylS-type" evidence="4">
    <location>
        <begin position="236"/>
        <end position="335"/>
    </location>
</feature>
<evidence type="ECO:0000256" key="3">
    <source>
        <dbReference type="ARBA" id="ARBA00023163"/>
    </source>
</evidence>
<dbReference type="SUPFAM" id="SSF46689">
    <property type="entry name" value="Homeodomain-like"/>
    <property type="match status" value="1"/>
</dbReference>
<organism evidence="5 6">
    <name type="scientific">Pendulispora albinea</name>
    <dbReference type="NCBI Taxonomy" id="2741071"/>
    <lineage>
        <taxon>Bacteria</taxon>
        <taxon>Pseudomonadati</taxon>
        <taxon>Myxococcota</taxon>
        <taxon>Myxococcia</taxon>
        <taxon>Myxococcales</taxon>
        <taxon>Sorangiineae</taxon>
        <taxon>Pendulisporaceae</taxon>
        <taxon>Pendulispora</taxon>
    </lineage>
</organism>
<name>A0ABZ2LL22_9BACT</name>
<evidence type="ECO:0000256" key="2">
    <source>
        <dbReference type="ARBA" id="ARBA00023125"/>
    </source>
</evidence>
<keyword evidence="2" id="KW-0238">DNA-binding</keyword>
<dbReference type="InterPro" id="IPR032687">
    <property type="entry name" value="AraC-type_N"/>
</dbReference>
<gene>
    <name evidence="5" type="ORF">LZC94_27665</name>
</gene>
<dbReference type="SMART" id="SM00342">
    <property type="entry name" value="HTH_ARAC"/>
    <property type="match status" value="1"/>
</dbReference>
<dbReference type="InterPro" id="IPR009057">
    <property type="entry name" value="Homeodomain-like_sf"/>
</dbReference>
<dbReference type="RefSeq" id="WP_394821248.1">
    <property type="nucleotide sequence ID" value="NZ_CP089984.1"/>
</dbReference>
<evidence type="ECO:0000256" key="1">
    <source>
        <dbReference type="ARBA" id="ARBA00023015"/>
    </source>
</evidence>
<sequence length="341" mass="38527">MIRSQFLALLFGWMRANGAGKIATDIWHELYLPEPNGGMIEEISVPLVSYRAVSDLAAERLGDPFLGLHVAQGTPRGSYGILEYAVRNAPNVAEGFARTVQYLGLLSETVRLEARTVAGEFIIAHHVPGEPSCVGRHGNEFTMAIFHRFVRELTESPVCATRVELAHEAPPDISELEAHFGTTNIHFGMKRNQLVLDEQILTLPIVTHDETLLPWLDRCAETLLPSRSDDDEDPVPHVREKIRRCLHEHKAPSLPGVAWQLRMSPRTLQRRLAATQRSFASEVDEVRRELVESYLREPELNIDAIASLLGYAGRRGFERAILRWYGTTARKLRRERLTMTQ</sequence>
<keyword evidence="3" id="KW-0804">Transcription</keyword>
<reference evidence="5 6" key="1">
    <citation type="submission" date="2021-12" db="EMBL/GenBank/DDBJ databases">
        <title>Discovery of the Pendulisporaceae a myxobacterial family with distinct sporulation behavior and unique specialized metabolism.</title>
        <authorList>
            <person name="Garcia R."/>
            <person name="Popoff A."/>
            <person name="Bader C.D."/>
            <person name="Loehr J."/>
            <person name="Walesch S."/>
            <person name="Walt C."/>
            <person name="Boldt J."/>
            <person name="Bunk B."/>
            <person name="Haeckl F.J.F.P.J."/>
            <person name="Gunesch A.P."/>
            <person name="Birkelbach J."/>
            <person name="Nuebel U."/>
            <person name="Pietschmann T."/>
            <person name="Bach T."/>
            <person name="Mueller R."/>
        </authorList>
    </citation>
    <scope>NUCLEOTIDE SEQUENCE [LARGE SCALE GENOMIC DNA]</scope>
    <source>
        <strain evidence="5 6">MSr11954</strain>
    </source>
</reference>
<dbReference type="Gene3D" id="1.10.10.60">
    <property type="entry name" value="Homeodomain-like"/>
    <property type="match status" value="1"/>
</dbReference>
<evidence type="ECO:0000313" key="6">
    <source>
        <dbReference type="Proteomes" id="UP001370348"/>
    </source>
</evidence>
<dbReference type="Pfam" id="PF12833">
    <property type="entry name" value="HTH_18"/>
    <property type="match status" value="1"/>
</dbReference>
<dbReference type="Proteomes" id="UP001370348">
    <property type="component" value="Chromosome"/>
</dbReference>
<evidence type="ECO:0000259" key="4">
    <source>
        <dbReference type="PROSITE" id="PS01124"/>
    </source>
</evidence>
<dbReference type="EMBL" id="CP089984">
    <property type="protein sequence ID" value="WXB11628.1"/>
    <property type="molecule type" value="Genomic_DNA"/>
</dbReference>
<dbReference type="InterPro" id="IPR018060">
    <property type="entry name" value="HTH_AraC"/>
</dbReference>
<dbReference type="PANTHER" id="PTHR47894:SF1">
    <property type="entry name" value="HTH-TYPE TRANSCRIPTIONAL REGULATOR VQSM"/>
    <property type="match status" value="1"/>
</dbReference>
<dbReference type="PROSITE" id="PS01124">
    <property type="entry name" value="HTH_ARAC_FAMILY_2"/>
    <property type="match status" value="1"/>
</dbReference>
<evidence type="ECO:0000313" key="5">
    <source>
        <dbReference type="EMBL" id="WXB11628.1"/>
    </source>
</evidence>
<dbReference type="Pfam" id="PF12625">
    <property type="entry name" value="Arabinose_bd"/>
    <property type="match status" value="1"/>
</dbReference>
<proteinExistence type="predicted"/>
<dbReference type="PANTHER" id="PTHR47894">
    <property type="entry name" value="HTH-TYPE TRANSCRIPTIONAL REGULATOR GADX"/>
    <property type="match status" value="1"/>
</dbReference>
<keyword evidence="1" id="KW-0805">Transcription regulation</keyword>
<keyword evidence="6" id="KW-1185">Reference proteome</keyword>